<evidence type="ECO:0000256" key="4">
    <source>
        <dbReference type="SAM" id="MobiDB-lite"/>
    </source>
</evidence>
<dbReference type="PANTHER" id="PTHR31636">
    <property type="entry name" value="OSJNBA0084A10.13 PROTEIN-RELATED"/>
    <property type="match status" value="1"/>
</dbReference>
<evidence type="ECO:0000313" key="5">
    <source>
        <dbReference type="EMBL" id="KAF8396795.1"/>
    </source>
</evidence>
<accession>A0A834Z066</accession>
<dbReference type="AlphaFoldDB" id="A0A834Z066"/>
<sequence>MDPLLRGVSGSMNGFIFDDDSVSVLSHQNLVDGLKLEETFLDDTFMDRHVLSPDPTPSNSTRSSRLNPEGDCPVDSDFSDILLSYINQILMEEEMEEKPCMYQECLALQIAEKSLYEVIGEKYPSSPKQPPSYVDHNSKSLNDNLTVNYIDYDNCSNLVDPICDLDKYKSSHIQNPPVNYTSHSTLQSSLGSLNGLANNVQGLVSLTGFTNYGEGPVDTPLSTVQASDLSNESQSVLQFRRGVEEASKFLPNYSNLIVDLENNGSLPWEPKEEARKVVVELEKKDERDYLPNGLRGRKNHHQEDIDFEEWRSNKQLAAYTEETVQSEAFDMVLLCNGKEGNSHLATLREALQNGARKNVQQNGQSEGSNGGKTRAKKKGSKREVVDLRTLLIHCAQAVGTDDRRSAYELLKKIREHSSPFGDGFQRLAHCFADGLEARMTGTGTQMHAALYATRTSAADILKAYHVLLAACPFKKLTDFFSNQTIMNIAENATRIHIIDFGILYGFQWPRVIQHLSESPGGPPKLRITGIELPQPGFRPAERVEETGRRLAKYAERFNVPFEYNAIAQKWETIKIEDLKIDRNEVLVVNCLYRMRNLLDETVVVDSPRNIVLNLIRKMNPDVFIQAIVNGTYSAPFFVTRFREALFHYSALYDMFETNVPRESQERRVLETELVGREALNVIACEGSERVERPETYKQWQARNLRAGFRQLPLNQGIMKKARDCVKSNYHKDFLIDEDGQWMLQGWKGRIIYALSTWQPAYES</sequence>
<organism evidence="5 6">
    <name type="scientific">Tetracentron sinense</name>
    <name type="common">Spur-leaf</name>
    <dbReference type="NCBI Taxonomy" id="13715"/>
    <lineage>
        <taxon>Eukaryota</taxon>
        <taxon>Viridiplantae</taxon>
        <taxon>Streptophyta</taxon>
        <taxon>Embryophyta</taxon>
        <taxon>Tracheophyta</taxon>
        <taxon>Spermatophyta</taxon>
        <taxon>Magnoliopsida</taxon>
        <taxon>Trochodendrales</taxon>
        <taxon>Trochodendraceae</taxon>
        <taxon>Tetracentron</taxon>
    </lineage>
</organism>
<dbReference type="InterPro" id="IPR005202">
    <property type="entry name" value="TF_GRAS"/>
</dbReference>
<feature type="region of interest" description="Disordered" evidence="4">
    <location>
        <begin position="356"/>
        <end position="381"/>
    </location>
</feature>
<keyword evidence="6" id="KW-1185">Reference proteome</keyword>
<evidence type="ECO:0000256" key="1">
    <source>
        <dbReference type="ARBA" id="ARBA00023015"/>
    </source>
</evidence>
<comment type="caution">
    <text evidence="5">The sequence shown here is derived from an EMBL/GenBank/DDBJ whole genome shotgun (WGS) entry which is preliminary data.</text>
</comment>
<dbReference type="OrthoDB" id="47276at2759"/>
<evidence type="ECO:0000256" key="2">
    <source>
        <dbReference type="ARBA" id="ARBA00023163"/>
    </source>
</evidence>
<dbReference type="PROSITE" id="PS50985">
    <property type="entry name" value="GRAS"/>
    <property type="match status" value="1"/>
</dbReference>
<name>A0A834Z066_TETSI</name>
<feature type="short sequence motif" description="VHIID" evidence="3">
    <location>
        <begin position="495"/>
        <end position="499"/>
    </location>
</feature>
<keyword evidence="1" id="KW-0805">Transcription regulation</keyword>
<comment type="caution">
    <text evidence="3">Lacks conserved residue(s) required for the propagation of feature annotation.</text>
</comment>
<dbReference type="Proteomes" id="UP000655225">
    <property type="component" value="Unassembled WGS sequence"/>
</dbReference>
<protein>
    <submittedName>
        <fullName evidence="5">Uncharacterized protein</fullName>
    </submittedName>
</protein>
<proteinExistence type="inferred from homology"/>
<dbReference type="EMBL" id="JABCRI010000012">
    <property type="protein sequence ID" value="KAF8396795.1"/>
    <property type="molecule type" value="Genomic_DNA"/>
</dbReference>
<gene>
    <name evidence="5" type="ORF">HHK36_018428</name>
</gene>
<feature type="region of interest" description="VHIID" evidence="3">
    <location>
        <begin position="464"/>
        <end position="529"/>
    </location>
</feature>
<dbReference type="Pfam" id="PF03514">
    <property type="entry name" value="GRAS"/>
    <property type="match status" value="1"/>
</dbReference>
<dbReference type="OMA" id="NQTIMNI"/>
<feature type="compositionally biased region" description="Polar residues" evidence="4">
    <location>
        <begin position="57"/>
        <end position="66"/>
    </location>
</feature>
<feature type="region of interest" description="Leucine repeat I (LRI)" evidence="3">
    <location>
        <begin position="385"/>
        <end position="445"/>
    </location>
</feature>
<feature type="region of interest" description="SAW" evidence="3">
    <location>
        <begin position="683"/>
        <end position="758"/>
    </location>
</feature>
<comment type="similarity">
    <text evidence="3">Belongs to the GRAS family.</text>
</comment>
<feature type="region of interest" description="Leucine repeat II (LRII)" evidence="3">
    <location>
        <begin position="545"/>
        <end position="577"/>
    </location>
</feature>
<evidence type="ECO:0000256" key="3">
    <source>
        <dbReference type="PROSITE-ProRule" id="PRU01191"/>
    </source>
</evidence>
<evidence type="ECO:0000313" key="6">
    <source>
        <dbReference type="Proteomes" id="UP000655225"/>
    </source>
</evidence>
<feature type="region of interest" description="Disordered" evidence="4">
    <location>
        <begin position="48"/>
        <end position="70"/>
    </location>
</feature>
<reference evidence="5 6" key="1">
    <citation type="submission" date="2020-04" db="EMBL/GenBank/DDBJ databases">
        <title>Plant Genome Project.</title>
        <authorList>
            <person name="Zhang R.-G."/>
        </authorList>
    </citation>
    <scope>NUCLEOTIDE SEQUENCE [LARGE SCALE GENOMIC DNA]</scope>
    <source>
        <strain evidence="5">YNK0</strain>
        <tissue evidence="5">Leaf</tissue>
    </source>
</reference>
<keyword evidence="2" id="KW-0804">Transcription</keyword>